<evidence type="ECO:0000256" key="1">
    <source>
        <dbReference type="SAM" id="MobiDB-lite"/>
    </source>
</evidence>
<keyword evidence="2" id="KW-1133">Transmembrane helix</keyword>
<feature type="transmembrane region" description="Helical" evidence="2">
    <location>
        <begin position="146"/>
        <end position="165"/>
    </location>
</feature>
<gene>
    <name evidence="3" type="ORF">QBC38DRAFT_148830</name>
</gene>
<dbReference type="EMBL" id="MU865316">
    <property type="protein sequence ID" value="KAK4228708.1"/>
    <property type="molecule type" value="Genomic_DNA"/>
</dbReference>
<feature type="transmembrane region" description="Helical" evidence="2">
    <location>
        <begin position="284"/>
        <end position="304"/>
    </location>
</feature>
<keyword evidence="4" id="KW-1185">Reference proteome</keyword>
<feature type="compositionally biased region" description="Basic and acidic residues" evidence="1">
    <location>
        <begin position="521"/>
        <end position="535"/>
    </location>
</feature>
<feature type="transmembrane region" description="Helical" evidence="2">
    <location>
        <begin position="81"/>
        <end position="103"/>
    </location>
</feature>
<feature type="compositionally biased region" description="Pro residues" evidence="1">
    <location>
        <begin position="574"/>
        <end position="583"/>
    </location>
</feature>
<evidence type="ECO:0000313" key="4">
    <source>
        <dbReference type="Proteomes" id="UP001301958"/>
    </source>
</evidence>
<protein>
    <submittedName>
        <fullName evidence="3">Uncharacterized protein</fullName>
    </submittedName>
</protein>
<reference evidence="3" key="1">
    <citation type="journal article" date="2023" name="Mol. Phylogenet. Evol.">
        <title>Genome-scale phylogeny and comparative genomics of the fungal order Sordariales.</title>
        <authorList>
            <person name="Hensen N."/>
            <person name="Bonometti L."/>
            <person name="Westerberg I."/>
            <person name="Brannstrom I.O."/>
            <person name="Guillou S."/>
            <person name="Cros-Aarteil S."/>
            <person name="Calhoun S."/>
            <person name="Haridas S."/>
            <person name="Kuo A."/>
            <person name="Mondo S."/>
            <person name="Pangilinan J."/>
            <person name="Riley R."/>
            <person name="LaButti K."/>
            <person name="Andreopoulos B."/>
            <person name="Lipzen A."/>
            <person name="Chen C."/>
            <person name="Yan M."/>
            <person name="Daum C."/>
            <person name="Ng V."/>
            <person name="Clum A."/>
            <person name="Steindorff A."/>
            <person name="Ohm R.A."/>
            <person name="Martin F."/>
            <person name="Silar P."/>
            <person name="Natvig D.O."/>
            <person name="Lalanne C."/>
            <person name="Gautier V."/>
            <person name="Ament-Velasquez S.L."/>
            <person name="Kruys A."/>
            <person name="Hutchinson M.I."/>
            <person name="Powell A.J."/>
            <person name="Barry K."/>
            <person name="Miller A.N."/>
            <person name="Grigoriev I.V."/>
            <person name="Debuchy R."/>
            <person name="Gladieux P."/>
            <person name="Hiltunen Thoren M."/>
            <person name="Johannesson H."/>
        </authorList>
    </citation>
    <scope>NUCLEOTIDE SEQUENCE</scope>
    <source>
        <strain evidence="3">CBS 990.96</strain>
    </source>
</reference>
<keyword evidence="2" id="KW-0812">Transmembrane</keyword>
<feature type="transmembrane region" description="Helical" evidence="2">
    <location>
        <begin position="219"/>
        <end position="244"/>
    </location>
</feature>
<feature type="transmembrane region" description="Helical" evidence="2">
    <location>
        <begin position="324"/>
        <end position="345"/>
    </location>
</feature>
<organism evidence="3 4">
    <name type="scientific">Podospora fimiseda</name>
    <dbReference type="NCBI Taxonomy" id="252190"/>
    <lineage>
        <taxon>Eukaryota</taxon>
        <taxon>Fungi</taxon>
        <taxon>Dikarya</taxon>
        <taxon>Ascomycota</taxon>
        <taxon>Pezizomycotina</taxon>
        <taxon>Sordariomycetes</taxon>
        <taxon>Sordariomycetidae</taxon>
        <taxon>Sordariales</taxon>
        <taxon>Podosporaceae</taxon>
        <taxon>Podospora</taxon>
    </lineage>
</organism>
<comment type="caution">
    <text evidence="3">The sequence shown here is derived from an EMBL/GenBank/DDBJ whole genome shotgun (WGS) entry which is preliminary data.</text>
</comment>
<name>A0AAN7H0V3_9PEZI</name>
<feature type="transmembrane region" description="Helical" evidence="2">
    <location>
        <begin position="115"/>
        <end position="134"/>
    </location>
</feature>
<keyword evidence="2" id="KW-0472">Membrane</keyword>
<accession>A0AAN7H0V3</accession>
<dbReference type="AlphaFoldDB" id="A0AAN7H0V3"/>
<feature type="region of interest" description="Disordered" evidence="1">
    <location>
        <begin position="464"/>
        <end position="583"/>
    </location>
</feature>
<sequence>MPAVSRILLNNLINRSSNTITNISALVVETAVHSINNPPKPLQVICSFPVSGQYGPGSRVLYYVLVAACLLARKKEWLRNACLAAALIFPAVAAIHGIVLAAIHVEGAIDMDIYGAFQFCSIGILTAPATVRLSTTYFNDPGRNTIFAWATLLLMGLLALTVEFFRSDSVDCKDPIFAISDFLYGKTMCNLKCSIYDGPSSPMRKGAADEIFVVPAPTILTFGTATLLSAACCIPAVLSMASMWDKILKINWKERFGDPDDEIIEGTNGATYGRMNQVNEIIRGLLSVIEIPLYAAAVVAILVIGERNFWSEQVYYQTEPMGNVGQWAPIVASGMAAFGSLYMLLAETGGQSPDTNNVYPQGHCNCSHHHSNHGDAETGLGIIPVINPERGSQEKEGEQIPTDAGKRMKIARVLYLVGKRFGTATHDPFEDGILQNTAANNFPRIPGEEGRNPVLYDIERVYNSPRIPDDDTRSRRSRANSFNGSVQGRSASRISSPNQVSSPGLLSLPPRIQQQAQQDANDPRLSSDSEPKQNTDLETPSPSALPGTTVTLHQSVDYPSITVSSEQDPVALTVPPPVHQPPS</sequence>
<dbReference type="Proteomes" id="UP001301958">
    <property type="component" value="Unassembled WGS sequence"/>
</dbReference>
<evidence type="ECO:0000313" key="3">
    <source>
        <dbReference type="EMBL" id="KAK4228708.1"/>
    </source>
</evidence>
<reference evidence="3" key="2">
    <citation type="submission" date="2023-05" db="EMBL/GenBank/DDBJ databases">
        <authorList>
            <consortium name="Lawrence Berkeley National Laboratory"/>
            <person name="Steindorff A."/>
            <person name="Hensen N."/>
            <person name="Bonometti L."/>
            <person name="Westerberg I."/>
            <person name="Brannstrom I.O."/>
            <person name="Guillou S."/>
            <person name="Cros-Aarteil S."/>
            <person name="Calhoun S."/>
            <person name="Haridas S."/>
            <person name="Kuo A."/>
            <person name="Mondo S."/>
            <person name="Pangilinan J."/>
            <person name="Riley R."/>
            <person name="Labutti K."/>
            <person name="Andreopoulos B."/>
            <person name="Lipzen A."/>
            <person name="Chen C."/>
            <person name="Yanf M."/>
            <person name="Daum C."/>
            <person name="Ng V."/>
            <person name="Clum A."/>
            <person name="Ohm R."/>
            <person name="Martin F."/>
            <person name="Silar P."/>
            <person name="Natvig D."/>
            <person name="Lalanne C."/>
            <person name="Gautier V."/>
            <person name="Ament-Velasquez S.L."/>
            <person name="Kruys A."/>
            <person name="Hutchinson M.I."/>
            <person name="Powell A.J."/>
            <person name="Barry K."/>
            <person name="Miller A.N."/>
            <person name="Grigoriev I.V."/>
            <person name="Debuchy R."/>
            <person name="Gladieux P."/>
            <person name="Thoren M.H."/>
            <person name="Johannesson H."/>
        </authorList>
    </citation>
    <scope>NUCLEOTIDE SEQUENCE</scope>
    <source>
        <strain evidence="3">CBS 990.96</strain>
    </source>
</reference>
<feature type="compositionally biased region" description="Polar residues" evidence="1">
    <location>
        <begin position="479"/>
        <end position="504"/>
    </location>
</feature>
<feature type="compositionally biased region" description="Polar residues" evidence="1">
    <location>
        <begin position="536"/>
        <end position="554"/>
    </location>
</feature>
<proteinExistence type="predicted"/>
<evidence type="ECO:0000256" key="2">
    <source>
        <dbReference type="SAM" id="Phobius"/>
    </source>
</evidence>